<dbReference type="Gene3D" id="3.30.390.30">
    <property type="match status" value="1"/>
</dbReference>
<feature type="binding site" evidence="6">
    <location>
        <position position="296"/>
    </location>
    <ligand>
        <name>NAD(+)</name>
        <dbReference type="ChEBI" id="CHEBI:57540"/>
    </ligand>
</feature>
<gene>
    <name evidence="9" type="primary">lpd</name>
    <name evidence="9" type="ORF">PDMSB3_2810</name>
</gene>
<dbReference type="InterPro" id="IPR004099">
    <property type="entry name" value="Pyr_nucl-diS_OxRdtase_dimer"/>
</dbReference>
<dbReference type="GO" id="GO:0050660">
    <property type="term" value="F:flavin adenine dinucleotide binding"/>
    <property type="evidence" value="ECO:0007669"/>
    <property type="project" value="TreeGrafter"/>
</dbReference>
<keyword evidence="6" id="KW-0547">Nucleotide-binding</keyword>
<accession>A0A5Q4YYJ0</accession>
<feature type="binding site" evidence="6">
    <location>
        <position position="227"/>
    </location>
    <ligand>
        <name>NAD(+)</name>
        <dbReference type="ChEBI" id="CHEBI:57540"/>
    </ligand>
</feature>
<evidence type="ECO:0000256" key="4">
    <source>
        <dbReference type="ARBA" id="ARBA00023002"/>
    </source>
</evidence>
<organism evidence="9 10">
    <name type="scientific">Paraburkholderia dioscoreae</name>
    <dbReference type="NCBI Taxonomy" id="2604047"/>
    <lineage>
        <taxon>Bacteria</taxon>
        <taxon>Pseudomonadati</taxon>
        <taxon>Pseudomonadota</taxon>
        <taxon>Betaproteobacteria</taxon>
        <taxon>Burkholderiales</taxon>
        <taxon>Burkholderiaceae</taxon>
        <taxon>Paraburkholderia</taxon>
    </lineage>
</organism>
<evidence type="ECO:0000259" key="7">
    <source>
        <dbReference type="Pfam" id="PF02852"/>
    </source>
</evidence>
<proteinExistence type="inferred from homology"/>
<dbReference type="PANTHER" id="PTHR22912:SF151">
    <property type="entry name" value="DIHYDROLIPOYL DEHYDROGENASE, MITOCHONDRIAL"/>
    <property type="match status" value="1"/>
</dbReference>
<dbReference type="Gene3D" id="3.50.50.60">
    <property type="entry name" value="FAD/NAD(P)-binding domain"/>
    <property type="match status" value="2"/>
</dbReference>
<dbReference type="InterPro" id="IPR016156">
    <property type="entry name" value="FAD/NAD-linked_Rdtase_dimer_sf"/>
</dbReference>
<dbReference type="PRINTS" id="PR00411">
    <property type="entry name" value="PNDRDTASEI"/>
</dbReference>
<dbReference type="KEGG" id="pdio:PDMSB3_2810.1"/>
<feature type="binding site" evidence="6">
    <location>
        <begin position="204"/>
        <end position="211"/>
    </location>
    <ligand>
        <name>NAD(+)</name>
        <dbReference type="ChEBI" id="CHEBI:57540"/>
    </ligand>
</feature>
<evidence type="ECO:0000256" key="1">
    <source>
        <dbReference type="ARBA" id="ARBA00007532"/>
    </source>
</evidence>
<evidence type="ECO:0000256" key="6">
    <source>
        <dbReference type="PIRSR" id="PIRSR000350-3"/>
    </source>
</evidence>
<dbReference type="AlphaFoldDB" id="A0A5Q4YYJ0"/>
<dbReference type="InterPro" id="IPR036188">
    <property type="entry name" value="FAD/NAD-bd_sf"/>
</dbReference>
<feature type="binding site" evidence="6">
    <location>
        <begin position="167"/>
        <end position="169"/>
    </location>
    <ligand>
        <name>FAD</name>
        <dbReference type="ChEBI" id="CHEBI:57692"/>
    </ligand>
</feature>
<evidence type="ECO:0000259" key="8">
    <source>
        <dbReference type="Pfam" id="PF07992"/>
    </source>
</evidence>
<dbReference type="InterPro" id="IPR023753">
    <property type="entry name" value="FAD/NAD-binding_dom"/>
</dbReference>
<evidence type="ECO:0000256" key="2">
    <source>
        <dbReference type="ARBA" id="ARBA00022630"/>
    </source>
</evidence>
<evidence type="ECO:0000313" key="9">
    <source>
        <dbReference type="EMBL" id="VVD34094.1"/>
    </source>
</evidence>
<dbReference type="EMBL" id="LR699554">
    <property type="protein sequence ID" value="VVD34094.1"/>
    <property type="molecule type" value="Genomic_DNA"/>
</dbReference>
<sequence length="495" mass="51819">MAAAAHVDPVHYPSLMGALGTRLMNHYDVIVIGCGAGGYNTAIRAGQLGLSVACVERASNIGGTGIRTGCIPSRLLLHTSEIYDLASKGKNAALGIDCAPTLNLARMMAYKAATVEKMSKSIHKLLRKQGVTLIYGDALLAAAGHVIVRKAGGMQQILSGTSIVIATGSEPVPLPFAAFDRIRILDSADALSLDRVPRHLAIIGAGAVGVELGSIWQRLGSRITLIERCDRICHWLDRDVTATLERSLKRRGIDIRLSSDVVGLDKHSDSVSVLLRSTASGEIATIDADMVLVAIGRRPSTAGLDLASVGMQAGPEGVLPRQGPLAPVTPTKNSPGIWVVGDAATGPMLMSKAEEEAIACAERIAGLPGFVNYPSIPQVLRTSPEVAMIGKTEDELRGTGAAYRVGYYPLAANARAAICGTAEGFVKLLVDSGTNLIAGAHLIGPGAADLISQVAVAMEASMICEDFARICHPYPVWSEALRQAAMAAGGWMMHA</sequence>
<evidence type="ECO:0000256" key="5">
    <source>
        <dbReference type="ARBA" id="ARBA00023027"/>
    </source>
</evidence>
<evidence type="ECO:0000256" key="3">
    <source>
        <dbReference type="ARBA" id="ARBA00022827"/>
    </source>
</evidence>
<dbReference type="PIRSF" id="PIRSF000350">
    <property type="entry name" value="Mercury_reductase_MerA"/>
    <property type="match status" value="1"/>
</dbReference>
<feature type="domain" description="Pyridine nucleotide-disulphide oxidoreductase dimerisation" evidence="7">
    <location>
        <begin position="376"/>
        <end position="485"/>
    </location>
</feature>
<dbReference type="SUPFAM" id="SSF55424">
    <property type="entry name" value="FAD/NAD-linked reductases, dimerisation (C-terminal) domain"/>
    <property type="match status" value="1"/>
</dbReference>
<evidence type="ECO:0000313" key="10">
    <source>
        <dbReference type="Proteomes" id="UP000325811"/>
    </source>
</evidence>
<dbReference type="PRINTS" id="PR00368">
    <property type="entry name" value="FADPNR"/>
</dbReference>
<keyword evidence="4 9" id="KW-0560">Oxidoreductase</keyword>
<keyword evidence="3 6" id="KW-0274">FAD</keyword>
<dbReference type="FunFam" id="3.30.390.30:FF:000001">
    <property type="entry name" value="Dihydrolipoyl dehydrogenase"/>
    <property type="match status" value="1"/>
</dbReference>
<dbReference type="GO" id="GO:0006103">
    <property type="term" value="P:2-oxoglutarate metabolic process"/>
    <property type="evidence" value="ECO:0007669"/>
    <property type="project" value="TreeGrafter"/>
</dbReference>
<feature type="binding site" evidence="6">
    <location>
        <position position="342"/>
    </location>
    <ligand>
        <name>FAD</name>
        <dbReference type="ChEBI" id="CHEBI:57692"/>
    </ligand>
</feature>
<comment type="similarity">
    <text evidence="1">Belongs to the class-I pyridine nucleotide-disulfide oxidoreductase family.</text>
</comment>
<dbReference type="Pfam" id="PF02852">
    <property type="entry name" value="Pyr_redox_dim"/>
    <property type="match status" value="1"/>
</dbReference>
<dbReference type="Proteomes" id="UP000325811">
    <property type="component" value="Chromosome II"/>
</dbReference>
<protein>
    <submittedName>
        <fullName evidence="9">Dihydrolipoyl dehydrogenase 3</fullName>
        <ecNumber evidence="9">1.8.1.4</ecNumber>
    </submittedName>
</protein>
<keyword evidence="5 6" id="KW-0520">NAD</keyword>
<dbReference type="InterPro" id="IPR050151">
    <property type="entry name" value="Class-I_Pyr_Nuc-Dis_Oxidored"/>
</dbReference>
<dbReference type="PANTHER" id="PTHR22912">
    <property type="entry name" value="DISULFIDE OXIDOREDUCTASE"/>
    <property type="match status" value="1"/>
</dbReference>
<dbReference type="InterPro" id="IPR001100">
    <property type="entry name" value="Pyr_nuc-diS_OxRdtase"/>
</dbReference>
<reference evidence="9 10" key="1">
    <citation type="submission" date="2019-08" db="EMBL/GenBank/DDBJ databases">
        <authorList>
            <person name="Herpell B J."/>
        </authorList>
    </citation>
    <scope>NUCLEOTIDE SEQUENCE [LARGE SCALE GENOMIC DNA]</scope>
    <source>
        <strain evidence="10">Msb3</strain>
    </source>
</reference>
<dbReference type="SUPFAM" id="SSF51905">
    <property type="entry name" value="FAD/NAD(P)-binding domain"/>
    <property type="match status" value="1"/>
</dbReference>
<keyword evidence="10" id="KW-1185">Reference proteome</keyword>
<dbReference type="GO" id="GO:0004148">
    <property type="term" value="F:dihydrolipoyl dehydrogenase (NADH) activity"/>
    <property type="evidence" value="ECO:0007669"/>
    <property type="project" value="UniProtKB-EC"/>
</dbReference>
<comment type="cofactor">
    <cofactor evidence="6">
        <name>FAD</name>
        <dbReference type="ChEBI" id="CHEBI:57692"/>
    </cofactor>
    <text evidence="6">Binds 1 FAD per subunit.</text>
</comment>
<feature type="domain" description="FAD/NAD(P)-binding" evidence="8">
    <location>
        <begin position="27"/>
        <end position="357"/>
    </location>
</feature>
<keyword evidence="2" id="KW-0285">Flavoprotein</keyword>
<dbReference type="Pfam" id="PF07992">
    <property type="entry name" value="Pyr_redox_2"/>
    <property type="match status" value="1"/>
</dbReference>
<dbReference type="EC" id="1.8.1.4" evidence="9"/>
<name>A0A5Q4YYJ0_9BURK</name>